<protein>
    <recommendedName>
        <fullName evidence="3">Methyl-accepting chemotaxis protein</fullName>
    </recommendedName>
</protein>
<evidence type="ECO:0000313" key="1">
    <source>
        <dbReference type="EMBL" id="BCZ18392.1"/>
    </source>
</evidence>
<organism evidence="1 2">
    <name type="scientific">Helicobacter gastrofelis</name>
    <dbReference type="NCBI Taxonomy" id="2849642"/>
    <lineage>
        <taxon>Bacteria</taxon>
        <taxon>Pseudomonadati</taxon>
        <taxon>Campylobacterota</taxon>
        <taxon>Epsilonproteobacteria</taxon>
        <taxon>Campylobacterales</taxon>
        <taxon>Helicobacteraceae</taxon>
        <taxon>Helicobacter</taxon>
    </lineage>
</organism>
<dbReference type="EMBL" id="AP024819">
    <property type="protein sequence ID" value="BCZ18392.1"/>
    <property type="molecule type" value="Genomic_DNA"/>
</dbReference>
<proteinExistence type="predicted"/>
<evidence type="ECO:0008006" key="3">
    <source>
        <dbReference type="Google" id="ProtNLM"/>
    </source>
</evidence>
<sequence>MLKSIKAKMTARILIAASLVVGMVYYCLRIGHERLTTAQSVALIEVISQALMNMAKEVIKDSQGIQGAHATLSPLKKRSIFLARNI</sequence>
<name>A0ABN6I472_9HELI</name>
<keyword evidence="2" id="KW-1185">Reference proteome</keyword>
<gene>
    <name evidence="1" type="ORF">NHP190012_00340</name>
</gene>
<dbReference type="Proteomes" id="UP000826146">
    <property type="component" value="Chromosome"/>
</dbReference>
<dbReference type="RefSeq" id="WP_221271949.1">
    <property type="nucleotide sequence ID" value="NZ_AP024819.1"/>
</dbReference>
<accession>A0ABN6I472</accession>
<evidence type="ECO:0000313" key="2">
    <source>
        <dbReference type="Proteomes" id="UP000826146"/>
    </source>
</evidence>
<reference evidence="1 2" key="1">
    <citation type="submission" date="2021-07" db="EMBL/GenBank/DDBJ databases">
        <title>Novel Helicobacter sp. Isolated from a cat.</title>
        <authorList>
            <person name="Rimbara E."/>
            <person name="Suzuki M."/>
        </authorList>
    </citation>
    <scope>NUCLEOTIDE SEQUENCE [LARGE SCALE GENOMIC DNA]</scope>
    <source>
        <strain evidence="2">NHP19-012</strain>
    </source>
</reference>